<dbReference type="RefSeq" id="WP_377266145.1">
    <property type="nucleotide sequence ID" value="NZ_JBHMAA010000077.1"/>
</dbReference>
<dbReference type="Proteomes" id="UP001589692">
    <property type="component" value="Unassembled WGS sequence"/>
</dbReference>
<evidence type="ECO:0000313" key="2">
    <source>
        <dbReference type="Proteomes" id="UP001589692"/>
    </source>
</evidence>
<reference evidence="1 2" key="1">
    <citation type="submission" date="2024-09" db="EMBL/GenBank/DDBJ databases">
        <authorList>
            <person name="Sun Q."/>
            <person name="Mori K."/>
        </authorList>
    </citation>
    <scope>NUCLEOTIDE SEQUENCE [LARGE SCALE GENOMIC DNA]</scope>
    <source>
        <strain evidence="1 2">TBRC 4938</strain>
    </source>
</reference>
<keyword evidence="2" id="KW-1185">Reference proteome</keyword>
<name>A0ABV6AS48_9HYPH</name>
<accession>A0ABV6AS48</accession>
<evidence type="ECO:0000313" key="1">
    <source>
        <dbReference type="EMBL" id="MFB9953352.1"/>
    </source>
</evidence>
<protein>
    <submittedName>
        <fullName evidence="1">Uncharacterized protein</fullName>
    </submittedName>
</protein>
<comment type="caution">
    <text evidence="1">The sequence shown here is derived from an EMBL/GenBank/DDBJ whole genome shotgun (WGS) entry which is preliminary data.</text>
</comment>
<organism evidence="1 2">
    <name type="scientific">Rhizobium puerariae</name>
    <dbReference type="NCBI Taxonomy" id="1585791"/>
    <lineage>
        <taxon>Bacteria</taxon>
        <taxon>Pseudomonadati</taxon>
        <taxon>Pseudomonadota</taxon>
        <taxon>Alphaproteobacteria</taxon>
        <taxon>Hyphomicrobiales</taxon>
        <taxon>Rhizobiaceae</taxon>
        <taxon>Rhizobium/Agrobacterium group</taxon>
        <taxon>Rhizobium</taxon>
    </lineage>
</organism>
<sequence length="68" mass="7707">MELVRSGDKGIKSFSSPQLVHSQFRFHAYLILLNYLAESQISIQTSVQQVILSCRTEIERPMVAQAVI</sequence>
<dbReference type="EMBL" id="JBHMAA010000077">
    <property type="protein sequence ID" value="MFB9953352.1"/>
    <property type="molecule type" value="Genomic_DNA"/>
</dbReference>
<proteinExistence type="predicted"/>
<gene>
    <name evidence="1" type="ORF">ACFFP0_31325</name>
</gene>